<comment type="similarity">
    <text evidence="1">Belongs to the protein kinase superfamily. STE Ser/Thr protein kinase family. MAP kinase kinase kinase subfamily.</text>
</comment>
<dbReference type="AlphaFoldDB" id="A0A8S0SFM1"/>
<evidence type="ECO:0000256" key="5">
    <source>
        <dbReference type="ARBA" id="ARBA00022777"/>
    </source>
</evidence>
<dbReference type="GO" id="GO:0004709">
    <property type="term" value="F:MAP kinase kinase kinase activity"/>
    <property type="evidence" value="ECO:0007669"/>
    <property type="project" value="TreeGrafter"/>
</dbReference>
<name>A0A8S0SFM1_OLEEU</name>
<protein>
    <submittedName>
        <fullName evidence="8">Mitogen-activated kinase kinase kinase 1-like</fullName>
    </submittedName>
</protein>
<dbReference type="PANTHER" id="PTHR48016:SF29">
    <property type="entry name" value="MITOGEN-ACTIVATED PROTEIN KINASE KINASE KINASE 1-RELATED"/>
    <property type="match status" value="1"/>
</dbReference>
<evidence type="ECO:0000313" key="9">
    <source>
        <dbReference type="Proteomes" id="UP000594638"/>
    </source>
</evidence>
<accession>A0A8S0SFM1</accession>
<organism evidence="8 9">
    <name type="scientific">Olea europaea subsp. europaea</name>
    <dbReference type="NCBI Taxonomy" id="158383"/>
    <lineage>
        <taxon>Eukaryota</taxon>
        <taxon>Viridiplantae</taxon>
        <taxon>Streptophyta</taxon>
        <taxon>Embryophyta</taxon>
        <taxon>Tracheophyta</taxon>
        <taxon>Spermatophyta</taxon>
        <taxon>Magnoliopsida</taxon>
        <taxon>eudicotyledons</taxon>
        <taxon>Gunneridae</taxon>
        <taxon>Pentapetalae</taxon>
        <taxon>asterids</taxon>
        <taxon>lamiids</taxon>
        <taxon>Lamiales</taxon>
        <taxon>Oleaceae</taxon>
        <taxon>Oleeae</taxon>
        <taxon>Olea</taxon>
    </lineage>
</organism>
<keyword evidence="3" id="KW-0808">Transferase</keyword>
<dbReference type="SUPFAM" id="SSF56112">
    <property type="entry name" value="Protein kinase-like (PK-like)"/>
    <property type="match status" value="1"/>
</dbReference>
<proteinExistence type="inferred from homology"/>
<evidence type="ECO:0000313" key="8">
    <source>
        <dbReference type="EMBL" id="CAA2990807.1"/>
    </source>
</evidence>
<dbReference type="GO" id="GO:0005737">
    <property type="term" value="C:cytoplasm"/>
    <property type="evidence" value="ECO:0007669"/>
    <property type="project" value="TreeGrafter"/>
</dbReference>
<evidence type="ECO:0000256" key="4">
    <source>
        <dbReference type="ARBA" id="ARBA00022741"/>
    </source>
</evidence>
<keyword evidence="4" id="KW-0547">Nucleotide-binding</keyword>
<reference evidence="8 9" key="1">
    <citation type="submission" date="2019-12" db="EMBL/GenBank/DDBJ databases">
        <authorList>
            <person name="Alioto T."/>
            <person name="Alioto T."/>
            <person name="Gomez Garrido J."/>
        </authorList>
    </citation>
    <scope>NUCLEOTIDE SEQUENCE [LARGE SCALE GENOMIC DNA]</scope>
</reference>
<dbReference type="InterPro" id="IPR000719">
    <property type="entry name" value="Prot_kinase_dom"/>
</dbReference>
<dbReference type="Pfam" id="PF00069">
    <property type="entry name" value="Pkinase"/>
    <property type="match status" value="1"/>
</dbReference>
<dbReference type="PANTHER" id="PTHR48016">
    <property type="entry name" value="MAP KINASE KINASE KINASE SSK2-RELATED-RELATED"/>
    <property type="match status" value="1"/>
</dbReference>
<evidence type="ECO:0000256" key="1">
    <source>
        <dbReference type="ARBA" id="ARBA00006529"/>
    </source>
</evidence>
<feature type="domain" description="Protein kinase" evidence="7">
    <location>
        <begin position="1"/>
        <end position="145"/>
    </location>
</feature>
<evidence type="ECO:0000259" key="7">
    <source>
        <dbReference type="PROSITE" id="PS50011"/>
    </source>
</evidence>
<dbReference type="OrthoDB" id="912997at2759"/>
<keyword evidence="2" id="KW-0723">Serine/threonine-protein kinase</keyword>
<dbReference type="InterPro" id="IPR011009">
    <property type="entry name" value="Kinase-like_dom_sf"/>
</dbReference>
<dbReference type="GO" id="GO:0005524">
    <property type="term" value="F:ATP binding"/>
    <property type="evidence" value="ECO:0007669"/>
    <property type="project" value="UniProtKB-KW"/>
</dbReference>
<evidence type="ECO:0000256" key="6">
    <source>
        <dbReference type="ARBA" id="ARBA00022840"/>
    </source>
</evidence>
<dbReference type="PROSITE" id="PS50011">
    <property type="entry name" value="PROTEIN_KINASE_DOM"/>
    <property type="match status" value="1"/>
</dbReference>
<keyword evidence="5 8" id="KW-0418">Kinase</keyword>
<dbReference type="Gramene" id="OE9A015067T1">
    <property type="protein sequence ID" value="OE9A015067C1"/>
    <property type="gene ID" value="OE9A015067"/>
</dbReference>
<dbReference type="Proteomes" id="UP000594638">
    <property type="component" value="Unassembled WGS sequence"/>
</dbReference>
<dbReference type="SMART" id="SM00220">
    <property type="entry name" value="S_TKc"/>
    <property type="match status" value="1"/>
</dbReference>
<dbReference type="Gene3D" id="1.10.510.10">
    <property type="entry name" value="Transferase(Phosphotransferase) domain 1"/>
    <property type="match status" value="1"/>
</dbReference>
<comment type="caution">
    <text evidence="8">The sequence shown here is derived from an EMBL/GenBank/DDBJ whole genome shotgun (WGS) entry which is preliminary data.</text>
</comment>
<evidence type="ECO:0000256" key="2">
    <source>
        <dbReference type="ARBA" id="ARBA00022527"/>
    </source>
</evidence>
<sequence>MTPEYTTSSDEAVDPSNVTNMCWRKGDPLGAITACSLFASLALKRRFAARFSRGCLSSGLVVRNKEYGLAADIWSLGCTVLEMLIGKFPYFDLETTAALFSIGRGERPPIPESLSMEARDFILHCLEVDPHARPTAALLLDHPFVKRTLPPSSG</sequence>
<keyword evidence="6" id="KW-0067">ATP-binding</keyword>
<gene>
    <name evidence="8" type="ORF">OLEA9_A015067</name>
</gene>
<keyword evidence="9" id="KW-1185">Reference proteome</keyword>
<evidence type="ECO:0000256" key="3">
    <source>
        <dbReference type="ARBA" id="ARBA00022679"/>
    </source>
</evidence>
<dbReference type="InterPro" id="IPR050538">
    <property type="entry name" value="MAP_kinase_kinase_kinase"/>
</dbReference>
<dbReference type="EMBL" id="CACTIH010004404">
    <property type="protein sequence ID" value="CAA2990807.1"/>
    <property type="molecule type" value="Genomic_DNA"/>
</dbReference>